<name>A0ABS8PRC0_9BACT</name>
<organism evidence="7 8">
    <name type="scientific">Niabella pedocola</name>
    <dbReference type="NCBI Taxonomy" id="1752077"/>
    <lineage>
        <taxon>Bacteria</taxon>
        <taxon>Pseudomonadati</taxon>
        <taxon>Bacteroidota</taxon>
        <taxon>Chitinophagia</taxon>
        <taxon>Chitinophagales</taxon>
        <taxon>Chitinophagaceae</taxon>
        <taxon>Niabella</taxon>
    </lineage>
</organism>
<evidence type="ECO:0000256" key="2">
    <source>
        <dbReference type="ARBA" id="ARBA00022692"/>
    </source>
</evidence>
<comment type="caution">
    <text evidence="7">The sequence shown here is derived from an EMBL/GenBank/DDBJ whole genome shotgun (WGS) entry which is preliminary data.</text>
</comment>
<evidence type="ECO:0000259" key="6">
    <source>
        <dbReference type="Pfam" id="PF06271"/>
    </source>
</evidence>
<feature type="domain" description="RDD" evidence="6">
    <location>
        <begin position="18"/>
        <end position="176"/>
    </location>
</feature>
<feature type="transmembrane region" description="Helical" evidence="5">
    <location>
        <begin position="117"/>
        <end position="136"/>
    </location>
</feature>
<evidence type="ECO:0000256" key="1">
    <source>
        <dbReference type="ARBA" id="ARBA00004141"/>
    </source>
</evidence>
<evidence type="ECO:0000313" key="8">
    <source>
        <dbReference type="Proteomes" id="UP001199816"/>
    </source>
</evidence>
<keyword evidence="8" id="KW-1185">Reference proteome</keyword>
<keyword evidence="3 5" id="KW-1133">Transmembrane helix</keyword>
<evidence type="ECO:0000256" key="4">
    <source>
        <dbReference type="ARBA" id="ARBA00023136"/>
    </source>
</evidence>
<feature type="transmembrane region" description="Helical" evidence="5">
    <location>
        <begin position="142"/>
        <end position="163"/>
    </location>
</feature>
<dbReference type="EMBL" id="JAJNEC010000005">
    <property type="protein sequence ID" value="MCD2423642.1"/>
    <property type="molecule type" value="Genomic_DNA"/>
</dbReference>
<evidence type="ECO:0000256" key="3">
    <source>
        <dbReference type="ARBA" id="ARBA00022989"/>
    </source>
</evidence>
<feature type="transmembrane region" description="Helical" evidence="5">
    <location>
        <begin position="66"/>
        <end position="86"/>
    </location>
</feature>
<comment type="subcellular location">
    <subcellularLocation>
        <location evidence="1">Membrane</location>
        <topology evidence="1">Multi-pass membrane protein</topology>
    </subcellularLocation>
</comment>
<keyword evidence="2 5" id="KW-0812">Transmembrane</keyword>
<feature type="transmembrane region" description="Helical" evidence="5">
    <location>
        <begin position="25"/>
        <end position="46"/>
    </location>
</feature>
<keyword evidence="4 5" id="KW-0472">Membrane</keyword>
<reference evidence="7 8" key="1">
    <citation type="submission" date="2021-11" db="EMBL/GenBank/DDBJ databases">
        <title>Genomic of Niabella pedocola.</title>
        <authorList>
            <person name="Wu T."/>
        </authorList>
    </citation>
    <scope>NUCLEOTIDE SEQUENCE [LARGE SCALE GENOMIC DNA]</scope>
    <source>
        <strain evidence="7 8">JCM 31011</strain>
    </source>
</reference>
<dbReference type="Pfam" id="PF06271">
    <property type="entry name" value="RDD"/>
    <property type="match status" value="1"/>
</dbReference>
<evidence type="ECO:0000313" key="7">
    <source>
        <dbReference type="EMBL" id="MCD2423642.1"/>
    </source>
</evidence>
<sequence length="274" mass="31233">MPVISIPTSFNIDVAFEVPSFGRRLASLLIDMAVEICYLITALWLIGKITGPANTWDEDAQHNLWALQLLAIAPVFLYHVIMEVTTNGQSVGKKIMKLRVVNDKGGKASISQFLIRWLLRVSDLWMVLILALLLSLSDGTNLQTFFMLLLALGFLVTDIVLVASSKRSQRIGDLLAHTILIRTNRQQDLSATIFREVSEDYIPVFPQVMHISDRDLNIIKNLLDNAHKTHRYESLRAAADRVKQYLEIETDMEPYQFLDKLLEDYNYLSTRQLV</sequence>
<dbReference type="Proteomes" id="UP001199816">
    <property type="component" value="Unassembled WGS sequence"/>
</dbReference>
<proteinExistence type="predicted"/>
<gene>
    <name evidence="7" type="ORF">LQ567_12775</name>
</gene>
<dbReference type="PANTHER" id="PTHR38480">
    <property type="entry name" value="SLR0254 PROTEIN"/>
    <property type="match status" value="1"/>
</dbReference>
<accession>A0ABS8PRC0</accession>
<dbReference type="RefSeq" id="WP_231004903.1">
    <property type="nucleotide sequence ID" value="NZ_JAJNEC010000005.1"/>
</dbReference>
<evidence type="ECO:0000256" key="5">
    <source>
        <dbReference type="SAM" id="Phobius"/>
    </source>
</evidence>
<protein>
    <submittedName>
        <fullName evidence="7">RDD family protein</fullName>
    </submittedName>
</protein>
<dbReference type="InterPro" id="IPR010432">
    <property type="entry name" value="RDD"/>
</dbReference>
<dbReference type="PANTHER" id="PTHR38480:SF1">
    <property type="entry name" value="SLR0254 PROTEIN"/>
    <property type="match status" value="1"/>
</dbReference>